<keyword evidence="2" id="KW-0472">Membrane</keyword>
<dbReference type="GO" id="GO:0071111">
    <property type="term" value="F:cyclic-guanylate-specific phosphodiesterase activity"/>
    <property type="evidence" value="ECO:0007669"/>
    <property type="project" value="InterPro"/>
</dbReference>
<dbReference type="Pfam" id="PF00990">
    <property type="entry name" value="GGDEF"/>
    <property type="match status" value="1"/>
</dbReference>
<dbReference type="SUPFAM" id="SSF141868">
    <property type="entry name" value="EAL domain-like"/>
    <property type="match status" value="1"/>
</dbReference>
<dbReference type="PANTHER" id="PTHR33121">
    <property type="entry name" value="CYCLIC DI-GMP PHOSPHODIESTERASE PDEF"/>
    <property type="match status" value="1"/>
</dbReference>
<evidence type="ECO:0000313" key="6">
    <source>
        <dbReference type="Proteomes" id="UP000190064"/>
    </source>
</evidence>
<dbReference type="STRING" id="966.BTA35_0210755"/>
<dbReference type="Gene3D" id="3.20.20.450">
    <property type="entry name" value="EAL domain"/>
    <property type="match status" value="1"/>
</dbReference>
<dbReference type="PROSITE" id="PS50887">
    <property type="entry name" value="GGDEF"/>
    <property type="match status" value="1"/>
</dbReference>
<dbReference type="InterPro" id="IPR043128">
    <property type="entry name" value="Rev_trsase/Diguanyl_cyclase"/>
</dbReference>
<dbReference type="Gene3D" id="3.30.70.270">
    <property type="match status" value="1"/>
</dbReference>
<comment type="cofactor">
    <cofactor evidence="1">
        <name>Mg(2+)</name>
        <dbReference type="ChEBI" id="CHEBI:18420"/>
    </cofactor>
</comment>
<evidence type="ECO:0000259" key="4">
    <source>
        <dbReference type="PROSITE" id="PS50887"/>
    </source>
</evidence>
<dbReference type="Pfam" id="PF00563">
    <property type="entry name" value="EAL"/>
    <property type="match status" value="1"/>
</dbReference>
<keyword evidence="2" id="KW-1133">Transmembrane helix</keyword>
<dbReference type="EMBL" id="MTSD02000004">
    <property type="protein sequence ID" value="OOV86780.1"/>
    <property type="molecule type" value="Genomic_DNA"/>
</dbReference>
<dbReference type="CDD" id="cd01948">
    <property type="entry name" value="EAL"/>
    <property type="match status" value="1"/>
</dbReference>
<dbReference type="InterPro" id="IPR029787">
    <property type="entry name" value="Nucleotide_cyclase"/>
</dbReference>
<dbReference type="PANTHER" id="PTHR33121:SF71">
    <property type="entry name" value="OXYGEN SENSOR PROTEIN DOSP"/>
    <property type="match status" value="1"/>
</dbReference>
<feature type="domain" description="GGDEF" evidence="4">
    <location>
        <begin position="475"/>
        <end position="609"/>
    </location>
</feature>
<dbReference type="SMART" id="SM00052">
    <property type="entry name" value="EAL"/>
    <property type="match status" value="1"/>
</dbReference>
<accession>A0A1T1HAL1</accession>
<dbReference type="AlphaFoldDB" id="A0A1T1HAL1"/>
<protein>
    <submittedName>
        <fullName evidence="5">GGDEF-domain containing protein</fullName>
    </submittedName>
</protein>
<gene>
    <name evidence="5" type="ORF">BTA35_0210755</name>
</gene>
<feature type="transmembrane region" description="Helical" evidence="2">
    <location>
        <begin position="16"/>
        <end position="41"/>
    </location>
</feature>
<proteinExistence type="predicted"/>
<dbReference type="InterPro" id="IPR050706">
    <property type="entry name" value="Cyclic-di-GMP_PDE-like"/>
</dbReference>
<dbReference type="PROSITE" id="PS50883">
    <property type="entry name" value="EAL"/>
    <property type="match status" value="1"/>
</dbReference>
<dbReference type="InterPro" id="IPR000160">
    <property type="entry name" value="GGDEF_dom"/>
</dbReference>
<name>A0A1T1HAL1_OCELI</name>
<evidence type="ECO:0000313" key="5">
    <source>
        <dbReference type="EMBL" id="OOV86780.1"/>
    </source>
</evidence>
<sequence>MPLHQKIIRFARTLRGYVLISIMAVSIVVFLSVTLTATLLYEDVIHRQSAQTSESIAQSTFNSMFQVMRQGWTRQELEVFLSETKATYANTPFDIEIYRGSKVEALFGVIDQPDPDAAIQQVFQDGLHHLSQTDHTTRRLFPLKVRAECLQCHRNAKPGDVLGVIDIRQDMSPIRDGIRQGYIALFIIAAMVIMFAALGISASISVRIKQSMERFKHQLKDVNSVKDFRALDTKKVDFFFDEFNQAFSHVSSLMEKLKDVAVDKDILEFEIRLLSKFIITSEVVRDWRDFIKDLLVDINTIIEAHTLVTIFQVDDEGYELEVFWYQDVTEETRTAFEVFLRTNIENDEHFHKGAVILSIAHHVAHPEPETLDLKPITPKDIELQTKSLLLEAPKIGGVVGIGVQSDLARDPIRHIVIDGILTTLLNLVGSVKAIYKYTQDLEFYATRDPLTSLHNQRMFKELLGYEVGRASRHKESFALLMLDLDNFKTVNDRFGHAYGDQFLQAFARVLEHSVRPGDFLSRYGGDEFTIILPEASQEQAFSVAQRIKHAIDQMHLKSPDGQPMRATGSMGIAVYPDHASNPRDLFLLADNMMYKAKRLGRNSIAVPDDDEVAEVYKEAGAKNIMVLNALEEERIVPYFQPIVDSETGDVEIHELLMRIEMDHRIVPAGEFIDIAEGIGVVHKMDYMLIEKAFDQMVEQGYTGKLFVNLSPKSLIVSEFIGRIRQLAQDKHIAPDRIVFELTERETVSNLNLLEKFVLDLKLEGFNFAIDDFGSGFSSFHYIKHFPIDVIKIEGEFIRNMLHDDKYMAFVKSIVTLAQNLGIKTIAEFIEDEDIMDKVRELGIDYGQGFYLGRPAGHFVCSQN</sequence>
<dbReference type="Proteomes" id="UP000190064">
    <property type="component" value="Unassembled WGS sequence"/>
</dbReference>
<dbReference type="SMART" id="SM00267">
    <property type="entry name" value="GGDEF"/>
    <property type="match status" value="1"/>
</dbReference>
<reference evidence="5" key="1">
    <citation type="submission" date="2017-02" db="EMBL/GenBank/DDBJ databases">
        <title>Draft Genome Sequence of the Salt Water Bacterium Oceanospirillum linum ATCC 11336.</title>
        <authorList>
            <person name="Trachtenberg A.M."/>
            <person name="Carney J.G."/>
            <person name="Linnane J.D."/>
            <person name="Rheaume B.A."/>
            <person name="Pitts N.L."/>
            <person name="Mykles D.L."/>
            <person name="Maclea K.S."/>
        </authorList>
    </citation>
    <scope>NUCLEOTIDE SEQUENCE [LARGE SCALE GENOMIC DNA]</scope>
    <source>
        <strain evidence="5">ATCC 11336</strain>
    </source>
</reference>
<dbReference type="InterPro" id="IPR001633">
    <property type="entry name" value="EAL_dom"/>
</dbReference>
<feature type="domain" description="EAL" evidence="3">
    <location>
        <begin position="619"/>
        <end position="863"/>
    </location>
</feature>
<organism evidence="5 6">
    <name type="scientific">Oceanospirillum linum</name>
    <dbReference type="NCBI Taxonomy" id="966"/>
    <lineage>
        <taxon>Bacteria</taxon>
        <taxon>Pseudomonadati</taxon>
        <taxon>Pseudomonadota</taxon>
        <taxon>Gammaproteobacteria</taxon>
        <taxon>Oceanospirillales</taxon>
        <taxon>Oceanospirillaceae</taxon>
        <taxon>Oceanospirillum</taxon>
    </lineage>
</organism>
<evidence type="ECO:0000259" key="3">
    <source>
        <dbReference type="PROSITE" id="PS50883"/>
    </source>
</evidence>
<dbReference type="FunFam" id="3.30.70.270:FF:000001">
    <property type="entry name" value="Diguanylate cyclase domain protein"/>
    <property type="match status" value="1"/>
</dbReference>
<dbReference type="SUPFAM" id="SSF55073">
    <property type="entry name" value="Nucleotide cyclase"/>
    <property type="match status" value="1"/>
</dbReference>
<dbReference type="InterPro" id="IPR035919">
    <property type="entry name" value="EAL_sf"/>
</dbReference>
<comment type="caution">
    <text evidence="5">The sequence shown here is derived from an EMBL/GenBank/DDBJ whole genome shotgun (WGS) entry which is preliminary data.</text>
</comment>
<keyword evidence="6" id="KW-1185">Reference proteome</keyword>
<dbReference type="NCBIfam" id="TIGR00254">
    <property type="entry name" value="GGDEF"/>
    <property type="match status" value="1"/>
</dbReference>
<dbReference type="RefSeq" id="WP_078319828.1">
    <property type="nucleotide sequence ID" value="NZ_FXTS01000005.1"/>
</dbReference>
<feature type="transmembrane region" description="Helical" evidence="2">
    <location>
        <begin position="181"/>
        <end position="204"/>
    </location>
</feature>
<dbReference type="Gene3D" id="3.30.450.290">
    <property type="match status" value="1"/>
</dbReference>
<keyword evidence="2" id="KW-0812">Transmembrane</keyword>
<evidence type="ECO:0000256" key="2">
    <source>
        <dbReference type="SAM" id="Phobius"/>
    </source>
</evidence>
<dbReference type="CDD" id="cd01949">
    <property type="entry name" value="GGDEF"/>
    <property type="match status" value="1"/>
</dbReference>
<evidence type="ECO:0000256" key="1">
    <source>
        <dbReference type="ARBA" id="ARBA00001946"/>
    </source>
</evidence>